<evidence type="ECO:0000313" key="1">
    <source>
        <dbReference type="EMBL" id="CAE0812541.1"/>
    </source>
</evidence>
<reference evidence="1" key="1">
    <citation type="submission" date="2021-01" db="EMBL/GenBank/DDBJ databases">
        <authorList>
            <person name="Corre E."/>
            <person name="Pelletier E."/>
            <person name="Niang G."/>
            <person name="Scheremetjew M."/>
            <person name="Finn R."/>
            <person name="Kale V."/>
            <person name="Holt S."/>
            <person name="Cochrane G."/>
            <person name="Meng A."/>
            <person name="Brown T."/>
            <person name="Cohen L."/>
        </authorList>
    </citation>
    <scope>NUCLEOTIDE SEQUENCE</scope>
    <source>
        <strain evidence="1">CCMP1594</strain>
    </source>
</reference>
<name>A0A7S4D1U0_9EUGL</name>
<accession>A0A7S4D1U0</accession>
<protein>
    <submittedName>
        <fullName evidence="1">Uncharacterized protein</fullName>
    </submittedName>
</protein>
<gene>
    <name evidence="1" type="ORF">EGYM00163_LOCUS23691</name>
</gene>
<organism evidence="1">
    <name type="scientific">Eutreptiella gymnastica</name>
    <dbReference type="NCBI Taxonomy" id="73025"/>
    <lineage>
        <taxon>Eukaryota</taxon>
        <taxon>Discoba</taxon>
        <taxon>Euglenozoa</taxon>
        <taxon>Euglenida</taxon>
        <taxon>Spirocuta</taxon>
        <taxon>Euglenophyceae</taxon>
        <taxon>Eutreptiales</taxon>
        <taxon>Eutreptiaceae</taxon>
        <taxon>Eutreptiella</taxon>
    </lineage>
</organism>
<sequence>MELRRGVGRLSSHGPFVEAVTDFARFEVWTKRELQHHPEPRMYHIGHCRAPHHLRRFLDAVLQADSALKSINAVSSLSDNAFRFLTPICIVFHSRSFFKSCAFEWVQSSSSS</sequence>
<dbReference type="AlphaFoldDB" id="A0A7S4D1U0"/>
<proteinExistence type="predicted"/>
<dbReference type="EMBL" id="HBJA01067302">
    <property type="protein sequence ID" value="CAE0812541.1"/>
    <property type="molecule type" value="Transcribed_RNA"/>
</dbReference>